<accession>A0ACB0DX79</accession>
<evidence type="ECO:0000313" key="2">
    <source>
        <dbReference type="Proteomes" id="UP001162501"/>
    </source>
</evidence>
<sequence>MEHQAPVPVRWPSSWFLVLQSWPPRRSHPRSCEAREDVFRAQVFRGLGLPALGRQKLYGPIGVSSPGLRWPYCWRPVLLVANLLQTQRFEGTLKLLVMRKHPPPQEPQQGLLLLGATSGTGTVGPRASGSVVPRLSCSDPLGSLCRNPGPAGKRDASHRAARARHQDRRRNWDEALFVDFSSSAMASGQKAALATHSNTGHGLCKHLLPGPAQTSALTRRGFPRNPLCPHPLPELPVGVTRAASSMTLPRPPPGAPPHCTLGPAGGGRRVALQTQACPDRTCRAPVPGPRALAELHLPWARPPWAAYLALGCRPQPAHILLCPRRPDCTARISYLTADRSECRS</sequence>
<gene>
    <name evidence="1" type="ORF">MRATA1EN3_LOCUS4016</name>
</gene>
<name>A0ACB0DX79_RANTA</name>
<organism evidence="1 2">
    <name type="scientific">Rangifer tarandus platyrhynchus</name>
    <name type="common">Svalbard reindeer</name>
    <dbReference type="NCBI Taxonomy" id="3082113"/>
    <lineage>
        <taxon>Eukaryota</taxon>
        <taxon>Metazoa</taxon>
        <taxon>Chordata</taxon>
        <taxon>Craniata</taxon>
        <taxon>Vertebrata</taxon>
        <taxon>Euteleostomi</taxon>
        <taxon>Mammalia</taxon>
        <taxon>Eutheria</taxon>
        <taxon>Laurasiatheria</taxon>
        <taxon>Artiodactyla</taxon>
        <taxon>Ruminantia</taxon>
        <taxon>Pecora</taxon>
        <taxon>Cervidae</taxon>
        <taxon>Odocoileinae</taxon>
        <taxon>Rangifer</taxon>
    </lineage>
</organism>
<evidence type="ECO:0000313" key="1">
    <source>
        <dbReference type="EMBL" id="CAI9692803.1"/>
    </source>
</evidence>
<proteinExistence type="predicted"/>
<dbReference type="Proteomes" id="UP001162501">
    <property type="component" value="Chromosome 11"/>
</dbReference>
<reference evidence="1" key="1">
    <citation type="submission" date="2023-05" db="EMBL/GenBank/DDBJ databases">
        <authorList>
            <consortium name="ELIXIR-Norway"/>
        </authorList>
    </citation>
    <scope>NUCLEOTIDE SEQUENCE</scope>
</reference>
<dbReference type="EMBL" id="OX596095">
    <property type="protein sequence ID" value="CAI9692803.1"/>
    <property type="molecule type" value="Genomic_DNA"/>
</dbReference>
<protein>
    <submittedName>
        <fullName evidence="1">Uncharacterized protein</fullName>
    </submittedName>
</protein>